<evidence type="ECO:0000313" key="2">
    <source>
        <dbReference type="Proteomes" id="UP001412067"/>
    </source>
</evidence>
<dbReference type="Proteomes" id="UP001412067">
    <property type="component" value="Unassembled WGS sequence"/>
</dbReference>
<organism evidence="1 2">
    <name type="scientific">Platanthera guangdongensis</name>
    <dbReference type="NCBI Taxonomy" id="2320717"/>
    <lineage>
        <taxon>Eukaryota</taxon>
        <taxon>Viridiplantae</taxon>
        <taxon>Streptophyta</taxon>
        <taxon>Embryophyta</taxon>
        <taxon>Tracheophyta</taxon>
        <taxon>Spermatophyta</taxon>
        <taxon>Magnoliopsida</taxon>
        <taxon>Liliopsida</taxon>
        <taxon>Asparagales</taxon>
        <taxon>Orchidaceae</taxon>
        <taxon>Orchidoideae</taxon>
        <taxon>Orchideae</taxon>
        <taxon>Orchidinae</taxon>
        <taxon>Platanthera</taxon>
    </lineage>
</organism>
<sequence>MRFRLRYVPPPTLLRQAHNNLVSELFLSAYFLRDVKPHFLQKSVPIATAKSFATVGSLYPAVCASPDISRLHRLDLHYHPHHRASPISSTGSPRPSSLLGITDFIACPCRRCSLYSGDCRREDSAFSVAVNRPRILGSERNVVKNPLAFMSSKVVLLVSHELSLSVSPENLFNVVVCPGKGCIHRSRDSEFEVGRRDFLLPFRSSRIPNDGQVLGEDEIVSLPTMRGLDHTY</sequence>
<reference evidence="1 2" key="1">
    <citation type="journal article" date="2022" name="Nat. Plants">
        <title>Genomes of leafy and leafless Platanthera orchids illuminate the evolution of mycoheterotrophy.</title>
        <authorList>
            <person name="Li M.H."/>
            <person name="Liu K.W."/>
            <person name="Li Z."/>
            <person name="Lu H.C."/>
            <person name="Ye Q.L."/>
            <person name="Zhang D."/>
            <person name="Wang J.Y."/>
            <person name="Li Y.F."/>
            <person name="Zhong Z.M."/>
            <person name="Liu X."/>
            <person name="Yu X."/>
            <person name="Liu D.K."/>
            <person name="Tu X.D."/>
            <person name="Liu B."/>
            <person name="Hao Y."/>
            <person name="Liao X.Y."/>
            <person name="Jiang Y.T."/>
            <person name="Sun W.H."/>
            <person name="Chen J."/>
            <person name="Chen Y.Q."/>
            <person name="Ai Y."/>
            <person name="Zhai J.W."/>
            <person name="Wu S.S."/>
            <person name="Zhou Z."/>
            <person name="Hsiao Y.Y."/>
            <person name="Wu W.L."/>
            <person name="Chen Y.Y."/>
            <person name="Lin Y.F."/>
            <person name="Hsu J.L."/>
            <person name="Li C.Y."/>
            <person name="Wang Z.W."/>
            <person name="Zhao X."/>
            <person name="Zhong W.Y."/>
            <person name="Ma X.K."/>
            <person name="Ma L."/>
            <person name="Huang J."/>
            <person name="Chen G.Z."/>
            <person name="Huang M.Z."/>
            <person name="Huang L."/>
            <person name="Peng D.H."/>
            <person name="Luo Y.B."/>
            <person name="Zou S.Q."/>
            <person name="Chen S.P."/>
            <person name="Lan S."/>
            <person name="Tsai W.C."/>
            <person name="Van de Peer Y."/>
            <person name="Liu Z.J."/>
        </authorList>
    </citation>
    <scope>NUCLEOTIDE SEQUENCE [LARGE SCALE GENOMIC DNA]</scope>
    <source>
        <strain evidence="1">Lor288</strain>
    </source>
</reference>
<name>A0ABR2LQ82_9ASPA</name>
<comment type="caution">
    <text evidence="1">The sequence shown here is derived from an EMBL/GenBank/DDBJ whole genome shotgun (WGS) entry which is preliminary data.</text>
</comment>
<dbReference type="EMBL" id="JBBWWR010000017">
    <property type="protein sequence ID" value="KAK8946164.1"/>
    <property type="molecule type" value="Genomic_DNA"/>
</dbReference>
<keyword evidence="2" id="KW-1185">Reference proteome</keyword>
<accession>A0ABR2LQ82</accession>
<proteinExistence type="predicted"/>
<gene>
    <name evidence="1" type="ORF">KSP40_PGU000388</name>
</gene>
<evidence type="ECO:0000313" key="1">
    <source>
        <dbReference type="EMBL" id="KAK8946164.1"/>
    </source>
</evidence>
<protein>
    <submittedName>
        <fullName evidence="1">Uncharacterized protein</fullName>
    </submittedName>
</protein>